<dbReference type="InterPro" id="IPR013783">
    <property type="entry name" value="Ig-like_fold"/>
</dbReference>
<dbReference type="EMBL" id="RAWK01000018">
    <property type="protein sequence ID" value="RKH72990.1"/>
    <property type="molecule type" value="Genomic_DNA"/>
</dbReference>
<comment type="caution">
    <text evidence="2">The sequence shown here is derived from an EMBL/GenBank/DDBJ whole genome shotgun (WGS) entry which is preliminary data.</text>
</comment>
<accession>A0A3A8R1B1</accession>
<sequence length="349" mass="36321">MPEAGIPDPAHLVLFVSSLRVVEEGTASFTVALSRYPGAPLTVTVERTDGDGDLTVREGASLTFEPATWSAPQQVVLAAARDADNEDGTATFTLSAPGLEPSTVLATEVDQDPLAPVFTTVPVTQAVVALPYRLTVHARGRPAPTYSLRTAPPGMNLDALGHLTWTPSQLGEVDVGVVASNGLQPDAELSFRLVVGPDQPPVARITAPLNGARLSGPRADFSCECTDDVGCARAWFRVNGSTLATQEGPGPIYSVNDWDLTGLTPGGHVLQVHVTDSAGHMVEAEPVIVYVDGPGPDAGAAVDGGPPENRDEGDDIIDPWSCGCGSSALAPAVWMGLGVLGLRARRRRA</sequence>
<dbReference type="Proteomes" id="UP000267003">
    <property type="component" value="Unassembled WGS sequence"/>
</dbReference>
<dbReference type="AlphaFoldDB" id="A0A3A8R1B1"/>
<dbReference type="InterPro" id="IPR015919">
    <property type="entry name" value="Cadherin-like_sf"/>
</dbReference>
<evidence type="ECO:0000313" key="2">
    <source>
        <dbReference type="EMBL" id="RKH72990.1"/>
    </source>
</evidence>
<dbReference type="GO" id="GO:0005509">
    <property type="term" value="F:calcium ion binding"/>
    <property type="evidence" value="ECO:0007669"/>
    <property type="project" value="InterPro"/>
</dbReference>
<gene>
    <name evidence="2" type="ORF">D7W81_04775</name>
</gene>
<dbReference type="GO" id="GO:0016020">
    <property type="term" value="C:membrane"/>
    <property type="evidence" value="ECO:0007669"/>
    <property type="project" value="InterPro"/>
</dbReference>
<dbReference type="Pfam" id="PF17957">
    <property type="entry name" value="Big_7"/>
    <property type="match status" value="1"/>
</dbReference>
<dbReference type="Gene3D" id="2.60.40.10">
    <property type="entry name" value="Immunoglobulins"/>
    <property type="match status" value="2"/>
</dbReference>
<reference evidence="3" key="1">
    <citation type="submission" date="2018-09" db="EMBL/GenBank/DDBJ databases">
        <authorList>
            <person name="Livingstone P.G."/>
            <person name="Whitworth D.E."/>
        </authorList>
    </citation>
    <scope>NUCLEOTIDE SEQUENCE [LARGE SCALE GENOMIC DNA]</scope>
    <source>
        <strain evidence="3">AB050A</strain>
    </source>
</reference>
<evidence type="ECO:0000313" key="3">
    <source>
        <dbReference type="Proteomes" id="UP000267003"/>
    </source>
</evidence>
<dbReference type="SUPFAM" id="SSF49313">
    <property type="entry name" value="Cadherin-like"/>
    <property type="match status" value="1"/>
</dbReference>
<proteinExistence type="predicted"/>
<protein>
    <submittedName>
        <fullName evidence="2">Uncharacterized protein</fullName>
    </submittedName>
</protein>
<keyword evidence="3" id="KW-1185">Reference proteome</keyword>
<evidence type="ECO:0000256" key="1">
    <source>
        <dbReference type="SAM" id="MobiDB-lite"/>
    </source>
</evidence>
<feature type="region of interest" description="Disordered" evidence="1">
    <location>
        <begin position="295"/>
        <end position="316"/>
    </location>
</feature>
<feature type="compositionally biased region" description="Low complexity" evidence="1">
    <location>
        <begin position="295"/>
        <end position="307"/>
    </location>
</feature>
<organism evidence="2 3">
    <name type="scientific">Corallococcus aberystwythensis</name>
    <dbReference type="NCBI Taxonomy" id="2316722"/>
    <lineage>
        <taxon>Bacteria</taxon>
        <taxon>Pseudomonadati</taxon>
        <taxon>Myxococcota</taxon>
        <taxon>Myxococcia</taxon>
        <taxon>Myxococcales</taxon>
        <taxon>Cystobacterineae</taxon>
        <taxon>Myxococcaceae</taxon>
        <taxon>Corallococcus</taxon>
    </lineage>
</organism>
<name>A0A3A8R1B1_9BACT</name>